<reference evidence="2 5" key="2">
    <citation type="submission" date="2018-05" db="EMBL/GenBank/DDBJ databases">
        <title>Genomic Encyclopedia of Type Strains, Phase IV (KMG-V): Genome sequencing to study the core and pangenomes of soil and plant-associated prokaryotes.</title>
        <authorList>
            <person name="Whitman W."/>
        </authorList>
    </citation>
    <scope>NUCLEOTIDE SEQUENCE [LARGE SCALE GENOMIC DNA]</scope>
    <source>
        <strain evidence="2 5">SIr-6563</strain>
    </source>
</reference>
<dbReference type="GeneID" id="61302846"/>
<reference evidence="3 4" key="1">
    <citation type="submission" date="2016-10" db="EMBL/GenBank/DDBJ databases">
        <authorList>
            <person name="Varghese N."/>
            <person name="Submissions S."/>
        </authorList>
    </citation>
    <scope>NUCLEOTIDE SEQUENCE [LARGE SCALE GENOMIC DNA]</scope>
    <source>
        <strain evidence="3 4">LMG 22274</strain>
    </source>
</reference>
<dbReference type="Proteomes" id="UP000247515">
    <property type="component" value="Unassembled WGS sequence"/>
</dbReference>
<dbReference type="CDD" id="cd22233">
    <property type="entry name" value="RHH_CopAso-like"/>
    <property type="match status" value="1"/>
</dbReference>
<evidence type="ECO:0000313" key="3">
    <source>
        <dbReference type="EMBL" id="SEJ75740.1"/>
    </source>
</evidence>
<evidence type="ECO:0000313" key="4">
    <source>
        <dbReference type="Proteomes" id="UP000183529"/>
    </source>
</evidence>
<feature type="domain" description="Ribbon-helix-helix protein CopG" evidence="1">
    <location>
        <begin position="1"/>
        <end position="41"/>
    </location>
</feature>
<dbReference type="GO" id="GO:0006355">
    <property type="term" value="P:regulation of DNA-templated transcription"/>
    <property type="evidence" value="ECO:0007669"/>
    <property type="project" value="InterPro"/>
</dbReference>
<evidence type="ECO:0000313" key="5">
    <source>
        <dbReference type="Proteomes" id="UP000247515"/>
    </source>
</evidence>
<keyword evidence="5" id="KW-1185">Reference proteome</keyword>
<protein>
    <submittedName>
        <fullName evidence="2 3">Transcriptional regulator</fullName>
    </submittedName>
</protein>
<proteinExistence type="predicted"/>
<dbReference type="InterPro" id="IPR002145">
    <property type="entry name" value="CopG"/>
</dbReference>
<sequence length="90" mass="10462">MSISIKLDDELKDRIQHIAGLQHRTPHAVMREAIAQYAEREEARERFTQEALASWQHYQQSGRHLNGDEVRAWLGDWGTDDELPAPECHD</sequence>
<gene>
    <name evidence="2" type="ORF">C7400_11561</name>
    <name evidence="3" type="ORF">SAMN05216550_10896</name>
</gene>
<dbReference type="Gene3D" id="1.10.1220.10">
    <property type="entry name" value="Met repressor-like"/>
    <property type="match status" value="1"/>
</dbReference>
<dbReference type="SUPFAM" id="SSF47598">
    <property type="entry name" value="Ribbon-helix-helix"/>
    <property type="match status" value="1"/>
</dbReference>
<dbReference type="Pfam" id="PF01402">
    <property type="entry name" value="RHH_1"/>
    <property type="match status" value="1"/>
</dbReference>
<dbReference type="AlphaFoldDB" id="A0A1A5X9L6"/>
<name>A0A1A5X9L6_9BURK</name>
<dbReference type="EMBL" id="QJJV01000015">
    <property type="protein sequence ID" value="PXX13500.1"/>
    <property type="molecule type" value="Genomic_DNA"/>
</dbReference>
<dbReference type="OrthoDB" id="5298181at2"/>
<dbReference type="EMBL" id="FNZM01000008">
    <property type="protein sequence ID" value="SEJ75740.1"/>
    <property type="molecule type" value="Genomic_DNA"/>
</dbReference>
<dbReference type="Proteomes" id="UP000183529">
    <property type="component" value="Unassembled WGS sequence"/>
</dbReference>
<accession>A0A1A5X9L6</accession>
<evidence type="ECO:0000313" key="2">
    <source>
        <dbReference type="EMBL" id="PXX13500.1"/>
    </source>
</evidence>
<evidence type="ECO:0000259" key="1">
    <source>
        <dbReference type="Pfam" id="PF01402"/>
    </source>
</evidence>
<comment type="caution">
    <text evidence="3">The sequence shown here is derived from an EMBL/GenBank/DDBJ whole genome shotgun (WGS) entry which is preliminary data.</text>
</comment>
<dbReference type="InterPro" id="IPR010985">
    <property type="entry name" value="Ribbon_hlx_hlx"/>
</dbReference>
<dbReference type="InterPro" id="IPR013321">
    <property type="entry name" value="Arc_rbn_hlx_hlx"/>
</dbReference>
<dbReference type="RefSeq" id="WP_065061287.1">
    <property type="nucleotide sequence ID" value="NZ_CADFGN010000003.1"/>
</dbReference>
<organism evidence="3 4">
    <name type="scientific">Paraburkholderia tropica</name>
    <dbReference type="NCBI Taxonomy" id="92647"/>
    <lineage>
        <taxon>Bacteria</taxon>
        <taxon>Pseudomonadati</taxon>
        <taxon>Pseudomonadota</taxon>
        <taxon>Betaproteobacteria</taxon>
        <taxon>Burkholderiales</taxon>
        <taxon>Burkholderiaceae</taxon>
        <taxon>Paraburkholderia</taxon>
    </lineage>
</organism>